<sequence>MENKAQIAVRELENKQQVQTSQSTSAKSVKEAFVPTVYASGATEKHKEGAKQVIGTEIAVITAADPPTGVATAAVMRGGGAAAEGIGKVSGNKDLQDCGEVAKNAPAQPLKEVKKAFE</sequence>
<evidence type="ECO:0000313" key="1">
    <source>
        <dbReference type="EMBL" id="KAF0486234.1"/>
    </source>
</evidence>
<organism evidence="1 2">
    <name type="scientific">Gigaspora margarita</name>
    <dbReference type="NCBI Taxonomy" id="4874"/>
    <lineage>
        <taxon>Eukaryota</taxon>
        <taxon>Fungi</taxon>
        <taxon>Fungi incertae sedis</taxon>
        <taxon>Mucoromycota</taxon>
        <taxon>Glomeromycotina</taxon>
        <taxon>Glomeromycetes</taxon>
        <taxon>Diversisporales</taxon>
        <taxon>Gigasporaceae</taxon>
        <taxon>Gigaspora</taxon>
    </lineage>
</organism>
<dbReference type="EMBL" id="WTPW01000712">
    <property type="protein sequence ID" value="KAF0486234.1"/>
    <property type="molecule type" value="Genomic_DNA"/>
</dbReference>
<comment type="caution">
    <text evidence="1">The sequence shown here is derived from an EMBL/GenBank/DDBJ whole genome shotgun (WGS) entry which is preliminary data.</text>
</comment>
<proteinExistence type="predicted"/>
<reference evidence="1 2" key="1">
    <citation type="journal article" date="2019" name="Environ. Microbiol.">
        <title>At the nexus of three kingdoms: the genome of the mycorrhizal fungus Gigaspora margarita provides insights into plant, endobacterial and fungal interactions.</title>
        <authorList>
            <person name="Venice F."/>
            <person name="Ghignone S."/>
            <person name="Salvioli di Fossalunga A."/>
            <person name="Amselem J."/>
            <person name="Novero M."/>
            <person name="Xianan X."/>
            <person name="Sedzielewska Toro K."/>
            <person name="Morin E."/>
            <person name="Lipzen A."/>
            <person name="Grigoriev I.V."/>
            <person name="Henrissat B."/>
            <person name="Martin F.M."/>
            <person name="Bonfante P."/>
        </authorList>
    </citation>
    <scope>NUCLEOTIDE SEQUENCE [LARGE SCALE GENOMIC DNA]</scope>
    <source>
        <strain evidence="1 2">BEG34</strain>
    </source>
</reference>
<keyword evidence="2" id="KW-1185">Reference proteome</keyword>
<dbReference type="AlphaFoldDB" id="A0A8H4EHS3"/>
<dbReference type="OrthoDB" id="2317168at2759"/>
<protein>
    <submittedName>
        <fullName evidence="1">Uncharacterized protein</fullName>
    </submittedName>
</protein>
<dbReference type="Proteomes" id="UP000439903">
    <property type="component" value="Unassembled WGS sequence"/>
</dbReference>
<name>A0A8H4EHS3_GIGMA</name>
<accession>A0A8H4EHS3</accession>
<evidence type="ECO:0000313" key="2">
    <source>
        <dbReference type="Proteomes" id="UP000439903"/>
    </source>
</evidence>
<gene>
    <name evidence="1" type="ORF">F8M41_022697</name>
</gene>